<dbReference type="Proteomes" id="UP001163046">
    <property type="component" value="Unassembled WGS sequence"/>
</dbReference>
<dbReference type="AlphaFoldDB" id="A0A9W9ZA06"/>
<accession>A0A9W9ZA06</accession>
<evidence type="ECO:0000313" key="3">
    <source>
        <dbReference type="Proteomes" id="UP001163046"/>
    </source>
</evidence>
<comment type="caution">
    <text evidence="2">The sequence shown here is derived from an EMBL/GenBank/DDBJ whole genome shotgun (WGS) entry which is preliminary data.</text>
</comment>
<dbReference type="EMBL" id="MU826376">
    <property type="protein sequence ID" value="KAJ7377600.1"/>
    <property type="molecule type" value="Genomic_DNA"/>
</dbReference>
<feature type="compositionally biased region" description="Polar residues" evidence="1">
    <location>
        <begin position="45"/>
        <end position="68"/>
    </location>
</feature>
<protein>
    <submittedName>
        <fullName evidence="2">Uncharacterized protein</fullName>
    </submittedName>
</protein>
<feature type="compositionally biased region" description="Polar residues" evidence="1">
    <location>
        <begin position="1"/>
        <end position="38"/>
    </location>
</feature>
<gene>
    <name evidence="2" type="ORF">OS493_028160</name>
</gene>
<reference evidence="2" key="1">
    <citation type="submission" date="2023-01" db="EMBL/GenBank/DDBJ databases">
        <title>Genome assembly of the deep-sea coral Lophelia pertusa.</title>
        <authorList>
            <person name="Herrera S."/>
            <person name="Cordes E."/>
        </authorList>
    </citation>
    <scope>NUCLEOTIDE SEQUENCE</scope>
    <source>
        <strain evidence="2">USNM1676648</strain>
        <tissue evidence="2">Polyp</tissue>
    </source>
</reference>
<evidence type="ECO:0000313" key="2">
    <source>
        <dbReference type="EMBL" id="KAJ7377600.1"/>
    </source>
</evidence>
<evidence type="ECO:0000256" key="1">
    <source>
        <dbReference type="SAM" id="MobiDB-lite"/>
    </source>
</evidence>
<keyword evidence="3" id="KW-1185">Reference proteome</keyword>
<feature type="region of interest" description="Disordered" evidence="1">
    <location>
        <begin position="1"/>
        <end position="95"/>
    </location>
</feature>
<organism evidence="2 3">
    <name type="scientific">Desmophyllum pertusum</name>
    <dbReference type="NCBI Taxonomy" id="174260"/>
    <lineage>
        <taxon>Eukaryota</taxon>
        <taxon>Metazoa</taxon>
        <taxon>Cnidaria</taxon>
        <taxon>Anthozoa</taxon>
        <taxon>Hexacorallia</taxon>
        <taxon>Scleractinia</taxon>
        <taxon>Caryophylliina</taxon>
        <taxon>Caryophylliidae</taxon>
        <taxon>Desmophyllum</taxon>
    </lineage>
</organism>
<sequence>MLTYQSTRQHPQLNSQDLTDTHNTTEQPTTILDNTTRTAKPCRQQCHNSSQHGQQTRTHNRPQQPTNSHNDHPTDPTKQPQQLHRPHKQPTTATN</sequence>
<name>A0A9W9ZA06_9CNID</name>
<proteinExistence type="predicted"/>